<sequence length="297" mass="33963">MNPIDIIKSLPALNIKSIDAALRPIPAECAYGEREALRKLTFDNMHNFRELGGYTTTDGMQIKWGMVYRADKLAGLSEQDQYFLERLKLRKIIDFRSDEERFEAPHTLLANSAIEIAPHPVTVEAAQIEKVTARLVEENVNAEDMALFLIEANREMIERFTPVYKKWLHSLLEDGSFPQVFHCTAGKDRTGLAAALLMRILGVPNELIMQDYLATNHYTAKRVERIVHHVIETTLHQINQDVVRTLFKVQTRFLNEAFLTIDEEYGDFATYLETGLGFGEAQCARLRELLLEPQQAI</sequence>
<proteinExistence type="inferred from homology"/>
<dbReference type="RefSeq" id="WP_368381632.1">
    <property type="nucleotide sequence ID" value="NZ_JBFRYA010000008.1"/>
</dbReference>
<keyword evidence="3" id="KW-1185">Reference proteome</keyword>
<protein>
    <submittedName>
        <fullName evidence="2">Tyrosine-protein phosphatase</fullName>
    </submittedName>
</protein>
<comment type="caution">
    <text evidence="2">The sequence shown here is derived from an EMBL/GenBank/DDBJ whole genome shotgun (WGS) entry which is preliminary data.</text>
</comment>
<dbReference type="PANTHER" id="PTHR31126:SF1">
    <property type="entry name" value="TYROSINE SPECIFIC PROTEIN PHOSPHATASES DOMAIN-CONTAINING PROTEIN"/>
    <property type="match status" value="1"/>
</dbReference>
<evidence type="ECO:0000313" key="2">
    <source>
        <dbReference type="EMBL" id="MEX1669363.1"/>
    </source>
</evidence>
<organism evidence="2 3">
    <name type="scientific">Zhongshania guokunii</name>
    <dbReference type="NCBI Taxonomy" id="641783"/>
    <lineage>
        <taxon>Bacteria</taxon>
        <taxon>Pseudomonadati</taxon>
        <taxon>Pseudomonadota</taxon>
        <taxon>Gammaproteobacteria</taxon>
        <taxon>Cellvibrionales</taxon>
        <taxon>Spongiibacteraceae</taxon>
        <taxon>Zhongshania</taxon>
    </lineage>
</organism>
<accession>A0ABV3U657</accession>
<dbReference type="PANTHER" id="PTHR31126">
    <property type="entry name" value="TYROSINE-PROTEIN PHOSPHATASE"/>
    <property type="match status" value="1"/>
</dbReference>
<dbReference type="SUPFAM" id="SSF52799">
    <property type="entry name" value="(Phosphotyrosine protein) phosphatases II"/>
    <property type="match status" value="1"/>
</dbReference>
<comment type="similarity">
    <text evidence="1">Belongs to the protein-tyrosine phosphatase family.</text>
</comment>
<evidence type="ECO:0000256" key="1">
    <source>
        <dbReference type="ARBA" id="ARBA00009580"/>
    </source>
</evidence>
<dbReference type="EMBL" id="JBFRYA010000008">
    <property type="protein sequence ID" value="MEX1669363.1"/>
    <property type="molecule type" value="Genomic_DNA"/>
</dbReference>
<dbReference type="InterPro" id="IPR026893">
    <property type="entry name" value="Tyr/Ser_Pase_IphP-type"/>
</dbReference>
<reference evidence="2 3" key="1">
    <citation type="journal article" date="2011" name="Int. J. Syst. Evol. Microbiol.">
        <title>Zhongshania antarctica gen. nov., sp. nov. and Zhongshania guokunii sp. nov., gammaproteobacteria respectively isolated from coastal attached (fast) ice and surface seawater of the Antarctic.</title>
        <authorList>
            <person name="Li H.J."/>
            <person name="Zhang X.Y."/>
            <person name="Chen C.X."/>
            <person name="Zhang Y.J."/>
            <person name="Gao Z.M."/>
            <person name="Yu Y."/>
            <person name="Chen X.L."/>
            <person name="Chen B."/>
            <person name="Zhang Y.Z."/>
        </authorList>
    </citation>
    <scope>NUCLEOTIDE SEQUENCE [LARGE SCALE GENOMIC DNA]</scope>
    <source>
        <strain evidence="2 3">ZS6-22T</strain>
    </source>
</reference>
<name>A0ABV3U657_9GAMM</name>
<dbReference type="Pfam" id="PF13350">
    <property type="entry name" value="Y_phosphatase3"/>
    <property type="match status" value="1"/>
</dbReference>
<dbReference type="InterPro" id="IPR029021">
    <property type="entry name" value="Prot-tyrosine_phosphatase-like"/>
</dbReference>
<dbReference type="PROSITE" id="PS00383">
    <property type="entry name" value="TYR_PHOSPHATASE_1"/>
    <property type="match status" value="1"/>
</dbReference>
<evidence type="ECO:0000313" key="3">
    <source>
        <dbReference type="Proteomes" id="UP001557485"/>
    </source>
</evidence>
<dbReference type="Proteomes" id="UP001557485">
    <property type="component" value="Unassembled WGS sequence"/>
</dbReference>
<dbReference type="Gene3D" id="3.90.190.10">
    <property type="entry name" value="Protein tyrosine phosphatase superfamily"/>
    <property type="match status" value="1"/>
</dbReference>
<gene>
    <name evidence="2" type="ORF">AB4876_10605</name>
</gene>
<dbReference type="InterPro" id="IPR016130">
    <property type="entry name" value="Tyr_Pase_AS"/>
</dbReference>